<dbReference type="Pfam" id="PF02771">
    <property type="entry name" value="Acyl-CoA_dh_N"/>
    <property type="match status" value="1"/>
</dbReference>
<dbReference type="InterPro" id="IPR009075">
    <property type="entry name" value="AcylCo_DH/oxidase_C"/>
</dbReference>
<dbReference type="AlphaFoldDB" id="A0A6L9L437"/>
<dbReference type="GO" id="GO:0050660">
    <property type="term" value="F:flavin adenine dinucleotide binding"/>
    <property type="evidence" value="ECO:0007669"/>
    <property type="project" value="InterPro"/>
</dbReference>
<dbReference type="RefSeq" id="WP_163943532.1">
    <property type="nucleotide sequence ID" value="NZ_JAAFZH010000001.1"/>
</dbReference>
<evidence type="ECO:0000313" key="11">
    <source>
        <dbReference type="EMBL" id="NDU94182.1"/>
    </source>
</evidence>
<sequence length="425" mass="47595">METIFTTDRVRPLLKKVRHFVQTELIPLEKGFSHHQLDELIPLLEQKRQQVKAAGLWGLHLPKEEGRSGPLGHGLTLCEFGQISEELAHAPFFGHYVFGCQAPDIGNSELLHQFASPDIKERYLTPLLEGDIRSCFSMTEPEFAGSNPTRMATSAVRDGNDYVINGRKWFTSSADGAAFAIVMVVTNPEADQHRRASMIVVPTDTPGFSIERNIPVFGDVGQGWFSHAEVTYTNCRVPVSNLIGEEGMGFRLAQERLGPGRIHHCMRWIGNAEKALDLLCKRAATREIDDNIMLGEKQFIQDFIAESRADIDASRLYVLNTAHMIDKVGAANVREAVSAIKFFVANSFLRVLDRAIQVHGALGITDDTVLSAMYRHERGARIWDGADEVHKQNLASSILKKYGLDVKKKARELQEFRRMMAAEQL</sequence>
<evidence type="ECO:0000256" key="7">
    <source>
        <dbReference type="RuleBase" id="RU362125"/>
    </source>
</evidence>
<keyword evidence="6 7" id="KW-0560">Oxidoreductase</keyword>
<dbReference type="Pfam" id="PF02770">
    <property type="entry name" value="Acyl-CoA_dh_M"/>
    <property type="match status" value="1"/>
</dbReference>
<evidence type="ECO:0000256" key="4">
    <source>
        <dbReference type="ARBA" id="ARBA00022630"/>
    </source>
</evidence>
<accession>A0A6L9L437</accession>
<dbReference type="InterPro" id="IPR006091">
    <property type="entry name" value="Acyl-CoA_Oxase/DH_mid-dom"/>
</dbReference>
<dbReference type="GO" id="GO:0005737">
    <property type="term" value="C:cytoplasm"/>
    <property type="evidence" value="ECO:0007669"/>
    <property type="project" value="TreeGrafter"/>
</dbReference>
<evidence type="ECO:0000313" key="12">
    <source>
        <dbReference type="Proteomes" id="UP000474175"/>
    </source>
</evidence>
<dbReference type="InterPro" id="IPR050741">
    <property type="entry name" value="Acyl-CoA_dehydrogenase"/>
</dbReference>
<evidence type="ECO:0000256" key="2">
    <source>
        <dbReference type="ARBA" id="ARBA00009347"/>
    </source>
</evidence>
<evidence type="ECO:0000256" key="3">
    <source>
        <dbReference type="ARBA" id="ARBA00011738"/>
    </source>
</evidence>
<dbReference type="Gene3D" id="1.10.540.10">
    <property type="entry name" value="Acyl-CoA dehydrogenase/oxidase, N-terminal domain"/>
    <property type="match status" value="1"/>
</dbReference>
<comment type="subunit">
    <text evidence="3">Homodimer.</text>
</comment>
<feature type="domain" description="Acyl-CoA dehydrogenase/oxidase N-terminal" evidence="10">
    <location>
        <begin position="11"/>
        <end position="131"/>
    </location>
</feature>
<evidence type="ECO:0000259" key="8">
    <source>
        <dbReference type="Pfam" id="PF00441"/>
    </source>
</evidence>
<dbReference type="FunFam" id="2.40.110.10:FF:000002">
    <property type="entry name" value="Acyl-CoA dehydrogenase fadE12"/>
    <property type="match status" value="1"/>
</dbReference>
<dbReference type="PANTHER" id="PTHR48083:SF13">
    <property type="entry name" value="ACYL-COA DEHYDROGENASE FAMILY MEMBER 11"/>
    <property type="match status" value="1"/>
</dbReference>
<dbReference type="InterPro" id="IPR013786">
    <property type="entry name" value="AcylCoA_DH/ox_N"/>
</dbReference>
<dbReference type="InterPro" id="IPR036250">
    <property type="entry name" value="AcylCo_DH-like_C"/>
</dbReference>
<reference evidence="11 12" key="1">
    <citation type="submission" date="2020-02" db="EMBL/GenBank/DDBJ databases">
        <title>Draft genome sequence of two Spirosoma agri KCTC 52727 and Spirosoma terrae KCTC 52035.</title>
        <authorList>
            <person name="Rojas J."/>
            <person name="Ambika Manirajan B."/>
            <person name="Suarez C."/>
            <person name="Ratering S."/>
            <person name="Schnell S."/>
        </authorList>
    </citation>
    <scope>NUCLEOTIDE SEQUENCE [LARGE SCALE GENOMIC DNA]</scope>
    <source>
        <strain evidence="11 12">KCTC 52035</strain>
    </source>
</reference>
<dbReference type="Gene3D" id="1.20.140.10">
    <property type="entry name" value="Butyryl-CoA Dehydrogenase, subunit A, domain 3"/>
    <property type="match status" value="1"/>
</dbReference>
<keyword evidence="4 7" id="KW-0285">Flavoprotein</keyword>
<feature type="domain" description="Acyl-CoA oxidase/dehydrogenase middle" evidence="9">
    <location>
        <begin position="135"/>
        <end position="219"/>
    </location>
</feature>
<dbReference type="InterPro" id="IPR046373">
    <property type="entry name" value="Acyl-CoA_Oxase/DH_mid-dom_sf"/>
</dbReference>
<dbReference type="SUPFAM" id="SSF47203">
    <property type="entry name" value="Acyl-CoA dehydrogenase C-terminal domain-like"/>
    <property type="match status" value="1"/>
</dbReference>
<dbReference type="PANTHER" id="PTHR48083">
    <property type="entry name" value="MEDIUM-CHAIN SPECIFIC ACYL-COA DEHYDROGENASE, MITOCHONDRIAL-RELATED"/>
    <property type="match status" value="1"/>
</dbReference>
<dbReference type="SUPFAM" id="SSF56645">
    <property type="entry name" value="Acyl-CoA dehydrogenase NM domain-like"/>
    <property type="match status" value="1"/>
</dbReference>
<gene>
    <name evidence="11" type="ORF">GK108_04795</name>
</gene>
<keyword evidence="5 7" id="KW-0274">FAD</keyword>
<protein>
    <submittedName>
        <fullName evidence="11">Acyl-CoA dehydrogenase</fullName>
    </submittedName>
</protein>
<dbReference type="GO" id="GO:0003995">
    <property type="term" value="F:acyl-CoA dehydrogenase activity"/>
    <property type="evidence" value="ECO:0007669"/>
    <property type="project" value="TreeGrafter"/>
</dbReference>
<name>A0A6L9L437_9BACT</name>
<proteinExistence type="inferred from homology"/>
<comment type="similarity">
    <text evidence="2 7">Belongs to the acyl-CoA dehydrogenase family.</text>
</comment>
<dbReference type="Gene3D" id="2.40.110.10">
    <property type="entry name" value="Butyryl-CoA Dehydrogenase, subunit A, domain 2"/>
    <property type="match status" value="1"/>
</dbReference>
<evidence type="ECO:0000259" key="9">
    <source>
        <dbReference type="Pfam" id="PF02770"/>
    </source>
</evidence>
<dbReference type="InterPro" id="IPR037069">
    <property type="entry name" value="AcylCoA_DH/ox_N_sf"/>
</dbReference>
<keyword evidence="12" id="KW-1185">Reference proteome</keyword>
<comment type="cofactor">
    <cofactor evidence="1 7">
        <name>FAD</name>
        <dbReference type="ChEBI" id="CHEBI:57692"/>
    </cofactor>
</comment>
<evidence type="ECO:0000256" key="6">
    <source>
        <dbReference type="ARBA" id="ARBA00023002"/>
    </source>
</evidence>
<evidence type="ECO:0000256" key="1">
    <source>
        <dbReference type="ARBA" id="ARBA00001974"/>
    </source>
</evidence>
<dbReference type="Proteomes" id="UP000474175">
    <property type="component" value="Unassembled WGS sequence"/>
</dbReference>
<organism evidence="11 12">
    <name type="scientific">Spirosoma terrae</name>
    <dbReference type="NCBI Taxonomy" id="1968276"/>
    <lineage>
        <taxon>Bacteria</taxon>
        <taxon>Pseudomonadati</taxon>
        <taxon>Bacteroidota</taxon>
        <taxon>Cytophagia</taxon>
        <taxon>Cytophagales</taxon>
        <taxon>Cytophagaceae</taxon>
        <taxon>Spirosoma</taxon>
    </lineage>
</organism>
<feature type="domain" description="Acyl-CoA dehydrogenase/oxidase C-terminal" evidence="8">
    <location>
        <begin position="247"/>
        <end position="398"/>
    </location>
</feature>
<dbReference type="EMBL" id="JAAFZH010000001">
    <property type="protein sequence ID" value="NDU94182.1"/>
    <property type="molecule type" value="Genomic_DNA"/>
</dbReference>
<comment type="caution">
    <text evidence="11">The sequence shown here is derived from an EMBL/GenBank/DDBJ whole genome shotgun (WGS) entry which is preliminary data.</text>
</comment>
<dbReference type="InterPro" id="IPR009100">
    <property type="entry name" value="AcylCoA_DH/oxidase_NM_dom_sf"/>
</dbReference>
<dbReference type="Pfam" id="PF00441">
    <property type="entry name" value="Acyl-CoA_dh_1"/>
    <property type="match status" value="1"/>
</dbReference>
<evidence type="ECO:0000259" key="10">
    <source>
        <dbReference type="Pfam" id="PF02771"/>
    </source>
</evidence>
<dbReference type="GO" id="GO:0033539">
    <property type="term" value="P:fatty acid beta-oxidation using acyl-CoA dehydrogenase"/>
    <property type="evidence" value="ECO:0007669"/>
    <property type="project" value="TreeGrafter"/>
</dbReference>
<evidence type="ECO:0000256" key="5">
    <source>
        <dbReference type="ARBA" id="ARBA00022827"/>
    </source>
</evidence>